<accession>A0A812JKK7</accession>
<keyword evidence="1" id="KW-0812">Transmembrane</keyword>
<keyword evidence="4" id="KW-1185">Reference proteome</keyword>
<comment type="caution">
    <text evidence="3">The sequence shown here is derived from an EMBL/GenBank/DDBJ whole genome shotgun (WGS) entry which is preliminary data.</text>
</comment>
<keyword evidence="1" id="KW-1133">Transmembrane helix</keyword>
<dbReference type="EMBL" id="CAJNDS010000450">
    <property type="protein sequence ID" value="CAE7207832.1"/>
    <property type="molecule type" value="Genomic_DNA"/>
</dbReference>
<evidence type="ECO:0000313" key="3">
    <source>
        <dbReference type="EMBL" id="CAE7207832.1"/>
    </source>
</evidence>
<feature type="transmembrane region" description="Helical" evidence="1">
    <location>
        <begin position="105"/>
        <end position="129"/>
    </location>
</feature>
<gene>
    <name evidence="3" type="ORF">SNAT2548_LOCUS6738</name>
</gene>
<evidence type="ECO:0000256" key="1">
    <source>
        <dbReference type="SAM" id="Phobius"/>
    </source>
</evidence>
<protein>
    <submittedName>
        <fullName evidence="3">Uncharacterized protein</fullName>
    </submittedName>
</protein>
<evidence type="ECO:0000256" key="2">
    <source>
        <dbReference type="SAM" id="SignalP"/>
    </source>
</evidence>
<dbReference type="Proteomes" id="UP000604046">
    <property type="component" value="Unassembled WGS sequence"/>
</dbReference>
<dbReference type="PROSITE" id="PS51257">
    <property type="entry name" value="PROKAR_LIPOPROTEIN"/>
    <property type="match status" value="1"/>
</dbReference>
<dbReference type="OrthoDB" id="10485191at2759"/>
<organism evidence="3 4">
    <name type="scientific">Symbiodinium natans</name>
    <dbReference type="NCBI Taxonomy" id="878477"/>
    <lineage>
        <taxon>Eukaryota</taxon>
        <taxon>Sar</taxon>
        <taxon>Alveolata</taxon>
        <taxon>Dinophyceae</taxon>
        <taxon>Suessiales</taxon>
        <taxon>Symbiodiniaceae</taxon>
        <taxon>Symbiodinium</taxon>
    </lineage>
</organism>
<sequence>MAHRQRTLLASLCAGLVLALAACDFSHYSDYSLWAEGAKVPDKAHHKSRSGGDHEDPKFVSYVKRGCRQLERVSKLLCGVCILACMKACSGLVATTSAATWSPGLLAILAYFVCQFVGPPGIVAAIVFFGAKAKAASVGAIAAKVAAANLAAVGALGCGLLSILFEMAAS</sequence>
<keyword evidence="2" id="KW-0732">Signal</keyword>
<feature type="chain" id="PRO_5032739918" evidence="2">
    <location>
        <begin position="22"/>
        <end position="170"/>
    </location>
</feature>
<reference evidence="3" key="1">
    <citation type="submission" date="2021-02" db="EMBL/GenBank/DDBJ databases">
        <authorList>
            <person name="Dougan E. K."/>
            <person name="Rhodes N."/>
            <person name="Thang M."/>
            <person name="Chan C."/>
        </authorList>
    </citation>
    <scope>NUCLEOTIDE SEQUENCE</scope>
</reference>
<feature type="signal peptide" evidence="2">
    <location>
        <begin position="1"/>
        <end position="21"/>
    </location>
</feature>
<evidence type="ECO:0000313" key="4">
    <source>
        <dbReference type="Proteomes" id="UP000604046"/>
    </source>
</evidence>
<dbReference type="AlphaFoldDB" id="A0A812JKK7"/>
<keyword evidence="1" id="KW-0472">Membrane</keyword>
<name>A0A812JKK7_9DINO</name>
<feature type="transmembrane region" description="Helical" evidence="1">
    <location>
        <begin position="141"/>
        <end position="165"/>
    </location>
</feature>
<proteinExistence type="predicted"/>